<proteinExistence type="predicted"/>
<gene>
    <name evidence="3" type="ORF">ACFFH7_19150</name>
</gene>
<dbReference type="RefSeq" id="WP_273940177.1">
    <property type="nucleotide sequence ID" value="NZ_CP097263.1"/>
</dbReference>
<dbReference type="EC" id="1.-.-.-" evidence="3"/>
<keyword evidence="1 3" id="KW-0560">Oxidoreductase</keyword>
<dbReference type="Proteomes" id="UP001589810">
    <property type="component" value="Unassembled WGS sequence"/>
</dbReference>
<dbReference type="EMBL" id="JBHLUD010000006">
    <property type="protein sequence ID" value="MFC0543628.1"/>
    <property type="molecule type" value="Genomic_DNA"/>
</dbReference>
<dbReference type="InterPro" id="IPR011251">
    <property type="entry name" value="Luciferase-like_dom"/>
</dbReference>
<organism evidence="3 4">
    <name type="scientific">Kutzneria chonburiensis</name>
    <dbReference type="NCBI Taxonomy" id="1483604"/>
    <lineage>
        <taxon>Bacteria</taxon>
        <taxon>Bacillati</taxon>
        <taxon>Actinomycetota</taxon>
        <taxon>Actinomycetes</taxon>
        <taxon>Pseudonocardiales</taxon>
        <taxon>Pseudonocardiaceae</taxon>
        <taxon>Kutzneria</taxon>
    </lineage>
</organism>
<protein>
    <submittedName>
        <fullName evidence="3">LLM class F420-dependent oxidoreductase</fullName>
        <ecNumber evidence="3">1.-.-.-</ecNumber>
    </submittedName>
</protein>
<feature type="domain" description="Luciferase-like" evidence="2">
    <location>
        <begin position="17"/>
        <end position="298"/>
    </location>
</feature>
<dbReference type="Pfam" id="PF00296">
    <property type="entry name" value="Bac_luciferase"/>
    <property type="match status" value="1"/>
</dbReference>
<dbReference type="InterPro" id="IPR036661">
    <property type="entry name" value="Luciferase-like_sf"/>
</dbReference>
<dbReference type="InterPro" id="IPR050564">
    <property type="entry name" value="F420-G6PD/mer"/>
</dbReference>
<evidence type="ECO:0000259" key="2">
    <source>
        <dbReference type="Pfam" id="PF00296"/>
    </source>
</evidence>
<reference evidence="3 4" key="1">
    <citation type="submission" date="2024-09" db="EMBL/GenBank/DDBJ databases">
        <authorList>
            <person name="Sun Q."/>
            <person name="Mori K."/>
        </authorList>
    </citation>
    <scope>NUCLEOTIDE SEQUENCE [LARGE SCALE GENOMIC DNA]</scope>
    <source>
        <strain evidence="3 4">TBRC 1432</strain>
    </source>
</reference>
<dbReference type="InterPro" id="IPR022526">
    <property type="entry name" value="F420_Rv3093c"/>
</dbReference>
<dbReference type="Gene3D" id="3.20.20.30">
    <property type="entry name" value="Luciferase-like domain"/>
    <property type="match status" value="1"/>
</dbReference>
<keyword evidence="4" id="KW-1185">Reference proteome</keyword>
<dbReference type="GO" id="GO:0016491">
    <property type="term" value="F:oxidoreductase activity"/>
    <property type="evidence" value="ECO:0007669"/>
    <property type="project" value="UniProtKB-KW"/>
</dbReference>
<evidence type="ECO:0000313" key="4">
    <source>
        <dbReference type="Proteomes" id="UP001589810"/>
    </source>
</evidence>
<sequence>MSDIGVVAPYWLDRPDNEVVGIALEAERCGFGTMWLGEMATYDAFSLATAIGLRTSRIAIRVGPLPISVRTPVSVALGVSSVADLARPVAGIGLGGSSPFIVSGWHDREWAHAAGRMRESVGVLRSILDGGRSDFAGSHVRSKGFRLRQPLPGLPITVAAFGPAMTRVAAEVADEVVLNLVSPAHVAAVRADLDRFAAAVGRTPPRLAVWIPVALDPDPAVLHQLAAQTAVYLAPPGYGEMFASLGYASLVDRARAGEPRASLAADIPLSLFSAVGAVGSRSDVLEGIAAFHSAGADHVGIVPPTASDPCGARLLSSLGRR</sequence>
<evidence type="ECO:0000313" key="3">
    <source>
        <dbReference type="EMBL" id="MFC0543628.1"/>
    </source>
</evidence>
<dbReference type="SUPFAM" id="SSF51679">
    <property type="entry name" value="Bacterial luciferase-like"/>
    <property type="match status" value="1"/>
</dbReference>
<evidence type="ECO:0000256" key="1">
    <source>
        <dbReference type="ARBA" id="ARBA00023002"/>
    </source>
</evidence>
<name>A0ABV6MTG8_9PSEU</name>
<dbReference type="PANTHER" id="PTHR43244">
    <property type="match status" value="1"/>
</dbReference>
<comment type="caution">
    <text evidence="3">The sequence shown here is derived from an EMBL/GenBank/DDBJ whole genome shotgun (WGS) entry which is preliminary data.</text>
</comment>
<accession>A0ABV6MTG8</accession>
<dbReference type="PANTHER" id="PTHR43244:SF1">
    <property type="entry name" value="5,10-METHYLENETETRAHYDROMETHANOPTERIN REDUCTASE"/>
    <property type="match status" value="1"/>
</dbReference>
<dbReference type="NCBIfam" id="TIGR03841">
    <property type="entry name" value="F420_Rv3093c"/>
    <property type="match status" value="1"/>
</dbReference>